<accession>A0A2P2IS38</accession>
<dbReference type="EMBL" id="GGEC01003557">
    <property type="protein sequence ID" value="MBW84040.1"/>
    <property type="molecule type" value="Transcribed_RNA"/>
</dbReference>
<evidence type="ECO:0000313" key="1">
    <source>
        <dbReference type="EMBL" id="MBW84039.1"/>
    </source>
</evidence>
<dbReference type="AlphaFoldDB" id="A0A2P2IS38"/>
<name>A0A2P2IS38_RHIMU</name>
<organism evidence="1">
    <name type="scientific">Rhizophora mucronata</name>
    <name type="common">Asiatic mangrove</name>
    <dbReference type="NCBI Taxonomy" id="61149"/>
    <lineage>
        <taxon>Eukaryota</taxon>
        <taxon>Viridiplantae</taxon>
        <taxon>Streptophyta</taxon>
        <taxon>Embryophyta</taxon>
        <taxon>Tracheophyta</taxon>
        <taxon>Spermatophyta</taxon>
        <taxon>Magnoliopsida</taxon>
        <taxon>eudicotyledons</taxon>
        <taxon>Gunneridae</taxon>
        <taxon>Pentapetalae</taxon>
        <taxon>rosids</taxon>
        <taxon>fabids</taxon>
        <taxon>Malpighiales</taxon>
        <taxon>Rhizophoraceae</taxon>
        <taxon>Rhizophora</taxon>
    </lineage>
</organism>
<sequence>MSLWLMHDVEHAGQKTLKVQLSQTVADVQYHQTHGGWNPQLHQKFL</sequence>
<dbReference type="EMBL" id="GGEC01003556">
    <property type="protein sequence ID" value="MBW84039.1"/>
    <property type="molecule type" value="Transcribed_RNA"/>
</dbReference>
<proteinExistence type="predicted"/>
<protein>
    <submittedName>
        <fullName evidence="1">Pre-mRNA-splicing factor 38B isoform X2</fullName>
    </submittedName>
</protein>
<reference evidence="1" key="1">
    <citation type="submission" date="2018-02" db="EMBL/GenBank/DDBJ databases">
        <title>Rhizophora mucronata_Transcriptome.</title>
        <authorList>
            <person name="Meera S.P."/>
            <person name="Sreeshan A."/>
            <person name="Augustine A."/>
        </authorList>
    </citation>
    <scope>NUCLEOTIDE SEQUENCE</scope>
    <source>
        <tissue evidence="1">Leaf</tissue>
    </source>
</reference>